<accession>A0A9Q3E9V9</accession>
<reference evidence="1" key="1">
    <citation type="submission" date="2021-03" db="EMBL/GenBank/DDBJ databases">
        <title>Draft genome sequence of rust myrtle Austropuccinia psidii MF-1, a brazilian biotype.</title>
        <authorList>
            <person name="Quecine M.C."/>
            <person name="Pachon D.M.R."/>
            <person name="Bonatelli M.L."/>
            <person name="Correr F.H."/>
            <person name="Franceschini L.M."/>
            <person name="Leite T.F."/>
            <person name="Margarido G.R.A."/>
            <person name="Almeida C.A."/>
            <person name="Ferrarezi J.A."/>
            <person name="Labate C.A."/>
        </authorList>
    </citation>
    <scope>NUCLEOTIDE SEQUENCE</scope>
    <source>
        <strain evidence="1">MF-1</strain>
    </source>
</reference>
<organism evidence="1 2">
    <name type="scientific">Austropuccinia psidii MF-1</name>
    <dbReference type="NCBI Taxonomy" id="1389203"/>
    <lineage>
        <taxon>Eukaryota</taxon>
        <taxon>Fungi</taxon>
        <taxon>Dikarya</taxon>
        <taxon>Basidiomycota</taxon>
        <taxon>Pucciniomycotina</taxon>
        <taxon>Pucciniomycetes</taxon>
        <taxon>Pucciniales</taxon>
        <taxon>Sphaerophragmiaceae</taxon>
        <taxon>Austropuccinia</taxon>
    </lineage>
</organism>
<comment type="caution">
    <text evidence="1">The sequence shown here is derived from an EMBL/GenBank/DDBJ whole genome shotgun (WGS) entry which is preliminary data.</text>
</comment>
<dbReference type="Proteomes" id="UP000765509">
    <property type="component" value="Unassembled WGS sequence"/>
</dbReference>
<evidence type="ECO:0000313" key="2">
    <source>
        <dbReference type="Proteomes" id="UP000765509"/>
    </source>
</evidence>
<keyword evidence="2" id="KW-1185">Reference proteome</keyword>
<dbReference type="EMBL" id="AVOT02025928">
    <property type="protein sequence ID" value="MBW0517439.1"/>
    <property type="molecule type" value="Genomic_DNA"/>
</dbReference>
<protein>
    <submittedName>
        <fullName evidence="1">Uncharacterized protein</fullName>
    </submittedName>
</protein>
<name>A0A9Q3E9V9_9BASI</name>
<proteinExistence type="predicted"/>
<gene>
    <name evidence="1" type="ORF">O181_057154</name>
</gene>
<sequence length="96" mass="10566">MSVLTCEKKAADKGANAKPLSNKEVYYTLNSLESEVLSLKSAHSSDAAKVQLLKMVLSSPQPPDSSFQQDLCSNASAYDWFMQEPYHTANHFGQLP</sequence>
<dbReference type="AlphaFoldDB" id="A0A9Q3E9V9"/>
<evidence type="ECO:0000313" key="1">
    <source>
        <dbReference type="EMBL" id="MBW0517439.1"/>
    </source>
</evidence>